<dbReference type="EMBL" id="QDEB01075618">
    <property type="protein sequence ID" value="RZC34913.1"/>
    <property type="molecule type" value="Genomic_DNA"/>
</dbReference>
<dbReference type="SUPFAM" id="SSF51905">
    <property type="entry name" value="FAD/NAD(P)-binding domain"/>
    <property type="match status" value="1"/>
</dbReference>
<dbReference type="Proteomes" id="UP000292052">
    <property type="component" value="Unassembled WGS sequence"/>
</dbReference>
<proteinExistence type="predicted"/>
<gene>
    <name evidence="2" type="ORF">BDFB_014131</name>
</gene>
<feature type="domain" description="Amine oxidase" evidence="1">
    <location>
        <begin position="16"/>
        <end position="100"/>
    </location>
</feature>
<name>A0A482VQ96_ASBVE</name>
<evidence type="ECO:0000259" key="1">
    <source>
        <dbReference type="Pfam" id="PF01593"/>
    </source>
</evidence>
<dbReference type="InterPro" id="IPR050281">
    <property type="entry name" value="Flavin_monoamine_oxidase"/>
</dbReference>
<dbReference type="Gene3D" id="3.90.660.10">
    <property type="match status" value="1"/>
</dbReference>
<organism evidence="2 3">
    <name type="scientific">Asbolus verrucosus</name>
    <name type="common">Desert ironclad beetle</name>
    <dbReference type="NCBI Taxonomy" id="1661398"/>
    <lineage>
        <taxon>Eukaryota</taxon>
        <taxon>Metazoa</taxon>
        <taxon>Ecdysozoa</taxon>
        <taxon>Arthropoda</taxon>
        <taxon>Hexapoda</taxon>
        <taxon>Insecta</taxon>
        <taxon>Pterygota</taxon>
        <taxon>Neoptera</taxon>
        <taxon>Endopterygota</taxon>
        <taxon>Coleoptera</taxon>
        <taxon>Polyphaga</taxon>
        <taxon>Cucujiformia</taxon>
        <taxon>Tenebrionidae</taxon>
        <taxon>Pimeliinae</taxon>
        <taxon>Asbolus</taxon>
    </lineage>
</organism>
<protein>
    <submittedName>
        <fullName evidence="2">Amino oxidase and/or NAD binding 8 domain containing protein</fullName>
    </submittedName>
</protein>
<keyword evidence="3" id="KW-1185">Reference proteome</keyword>
<dbReference type="Gene3D" id="3.50.50.60">
    <property type="entry name" value="FAD/NAD(P)-binding domain"/>
    <property type="match status" value="1"/>
</dbReference>
<comment type="caution">
    <text evidence="2">The sequence shown here is derived from an EMBL/GenBank/DDBJ whole genome shotgun (WGS) entry which is preliminary data.</text>
</comment>
<dbReference type="OrthoDB" id="5046242at2759"/>
<dbReference type="STRING" id="1661398.A0A482VQ96"/>
<evidence type="ECO:0000313" key="2">
    <source>
        <dbReference type="EMBL" id="RZC34913.1"/>
    </source>
</evidence>
<dbReference type="Pfam" id="PF01593">
    <property type="entry name" value="Amino_oxidase"/>
    <property type="match status" value="1"/>
</dbReference>
<dbReference type="GO" id="GO:0046592">
    <property type="term" value="F:polyamine oxidase activity"/>
    <property type="evidence" value="ECO:0007669"/>
    <property type="project" value="TreeGrafter"/>
</dbReference>
<dbReference type="InterPro" id="IPR002937">
    <property type="entry name" value="Amino_oxidase"/>
</dbReference>
<reference evidence="2 3" key="1">
    <citation type="submission" date="2017-03" db="EMBL/GenBank/DDBJ databases">
        <title>Genome of the blue death feigning beetle - Asbolus verrucosus.</title>
        <authorList>
            <person name="Rider S.D."/>
        </authorList>
    </citation>
    <scope>NUCLEOTIDE SEQUENCE [LARGE SCALE GENOMIC DNA]</scope>
    <source>
        <strain evidence="2">Butters</strain>
        <tissue evidence="2">Head and leg muscle</tissue>
    </source>
</reference>
<accession>A0A482VQ96</accession>
<dbReference type="InterPro" id="IPR036188">
    <property type="entry name" value="FAD/NAD-bd_sf"/>
</dbReference>
<dbReference type="PANTHER" id="PTHR10742">
    <property type="entry name" value="FLAVIN MONOAMINE OXIDASE"/>
    <property type="match status" value="1"/>
</dbReference>
<evidence type="ECO:0000313" key="3">
    <source>
        <dbReference type="Proteomes" id="UP000292052"/>
    </source>
</evidence>
<dbReference type="PRINTS" id="PR00419">
    <property type="entry name" value="ADXRDTASE"/>
</dbReference>
<dbReference type="PANTHER" id="PTHR10742:SF398">
    <property type="entry name" value="AMINE OXIDASE DOMAIN-CONTAINING PROTEIN-RELATED"/>
    <property type="match status" value="1"/>
</dbReference>
<sequence>MSSTNPKIIIIGAGAAGIAAATRLLENGINDIIVLEAENRIGGRVHSVEFGGSVVDLGGQWCHGEEGNVVYEMVKDLNLLSPSQNNYSDFTYYLSNGTVIDKAITNHLVKIADDVFEDEEAARKTEGTFGDYFIKE</sequence>
<dbReference type="AlphaFoldDB" id="A0A482VQ96"/>